<name>A0A9X7VVS3_9BACL</name>
<keyword evidence="5 6" id="KW-0472">Membrane</keyword>
<feature type="transmembrane region" description="Helical" evidence="6">
    <location>
        <begin position="38"/>
        <end position="60"/>
    </location>
</feature>
<evidence type="ECO:0000256" key="4">
    <source>
        <dbReference type="ARBA" id="ARBA00022989"/>
    </source>
</evidence>
<dbReference type="PANTHER" id="PTHR31632">
    <property type="entry name" value="IRON TRANSPORTER FTH1"/>
    <property type="match status" value="1"/>
</dbReference>
<proteinExistence type="inferred from homology"/>
<keyword evidence="4 6" id="KW-1133">Transmembrane helix</keyword>
<evidence type="ECO:0000313" key="8">
    <source>
        <dbReference type="Proteomes" id="UP000663505"/>
    </source>
</evidence>
<dbReference type="GO" id="GO:0015093">
    <property type="term" value="F:ferrous iron transmembrane transporter activity"/>
    <property type="evidence" value="ECO:0007669"/>
    <property type="project" value="TreeGrafter"/>
</dbReference>
<evidence type="ECO:0000256" key="5">
    <source>
        <dbReference type="ARBA" id="ARBA00023136"/>
    </source>
</evidence>
<protein>
    <submittedName>
        <fullName evidence="7">FTR1 family protein</fullName>
    </submittedName>
</protein>
<reference evidence="7 8" key="1">
    <citation type="submission" date="2021-02" db="EMBL/GenBank/DDBJ databases">
        <title>Alicyclobacillus curvatus sp. nov. and Alicyclobacillus mengziensis sp. nov., two acidophilic bacteria isolated from acid mine drainage.</title>
        <authorList>
            <person name="Huang Y."/>
        </authorList>
    </citation>
    <scope>NUCLEOTIDE SEQUENCE [LARGE SCALE GENOMIC DNA]</scope>
    <source>
        <strain evidence="7 8">S30H14</strain>
    </source>
</reference>
<dbReference type="InterPro" id="IPR004923">
    <property type="entry name" value="FTR1/Fip1/EfeU"/>
</dbReference>
<feature type="transmembrane region" description="Helical" evidence="6">
    <location>
        <begin position="72"/>
        <end position="89"/>
    </location>
</feature>
<comment type="similarity">
    <text evidence="2">Belongs to the oxidase-dependent Fe transporter (OFeT) (TC 9.A.10.1) family.</text>
</comment>
<feature type="transmembrane region" description="Helical" evidence="6">
    <location>
        <begin position="242"/>
        <end position="261"/>
    </location>
</feature>
<dbReference type="KEGG" id="afx:JZ786_15015"/>
<dbReference type="AlphaFoldDB" id="A0A9X7VVS3"/>
<dbReference type="PANTHER" id="PTHR31632:SF2">
    <property type="entry name" value="PLASMA MEMBRANE IRON PERMEASE"/>
    <property type="match status" value="1"/>
</dbReference>
<accession>A0A9X7VVS3</accession>
<evidence type="ECO:0000256" key="2">
    <source>
        <dbReference type="ARBA" id="ARBA00008333"/>
    </source>
</evidence>
<evidence type="ECO:0000313" key="7">
    <source>
        <dbReference type="EMBL" id="QSO45847.1"/>
    </source>
</evidence>
<dbReference type="EMBL" id="CP071182">
    <property type="protein sequence ID" value="QSO45847.1"/>
    <property type="molecule type" value="Genomic_DNA"/>
</dbReference>
<comment type="subcellular location">
    <subcellularLocation>
        <location evidence="1">Membrane</location>
        <topology evidence="1">Multi-pass membrane protein</topology>
    </subcellularLocation>
</comment>
<gene>
    <name evidence="7" type="ORF">JZ786_15015</name>
</gene>
<dbReference type="GO" id="GO:0033573">
    <property type="term" value="C:high-affinity iron permease complex"/>
    <property type="evidence" value="ECO:0007669"/>
    <property type="project" value="InterPro"/>
</dbReference>
<keyword evidence="8" id="KW-1185">Reference proteome</keyword>
<organism evidence="7 8">
    <name type="scientific">Alicyclobacillus mengziensis</name>
    <dbReference type="NCBI Taxonomy" id="2931921"/>
    <lineage>
        <taxon>Bacteria</taxon>
        <taxon>Bacillati</taxon>
        <taxon>Bacillota</taxon>
        <taxon>Bacilli</taxon>
        <taxon>Bacillales</taxon>
        <taxon>Alicyclobacillaceae</taxon>
        <taxon>Alicyclobacillus</taxon>
    </lineage>
</organism>
<sequence>MLASFLIFFRESLEASMICSIMLAYLKQIGRRDRFKDVWIGIWSAVAVAVIGGVVVFSTLRNYDGSDLQTKIEGTTYFIACGVLTYMTFWMKKQGKNLKNELHAKMNAAISTGSIFAIALIAFITVGREGLETVVFMIAIAFHTNPSMLAMGAAVGVLAGLILSYVIYVLGKRINLKHFFDVMGTLLMLFAAGLLADGIEDFQQLGWLPGEHALWNTTSILSEDSTFGDILHSFFGYADNPTALQVIFYVCFIAIVVWLFWRNSTNKFNSQQTLGD</sequence>
<feature type="transmembrane region" description="Helical" evidence="6">
    <location>
        <begin position="178"/>
        <end position="196"/>
    </location>
</feature>
<feature type="transmembrane region" description="Helical" evidence="6">
    <location>
        <begin position="148"/>
        <end position="171"/>
    </location>
</feature>
<dbReference type="Pfam" id="PF03239">
    <property type="entry name" value="FTR1"/>
    <property type="match status" value="1"/>
</dbReference>
<evidence type="ECO:0000256" key="3">
    <source>
        <dbReference type="ARBA" id="ARBA00022692"/>
    </source>
</evidence>
<evidence type="ECO:0000256" key="1">
    <source>
        <dbReference type="ARBA" id="ARBA00004141"/>
    </source>
</evidence>
<evidence type="ECO:0000256" key="6">
    <source>
        <dbReference type="SAM" id="Phobius"/>
    </source>
</evidence>
<keyword evidence="3 6" id="KW-0812">Transmembrane</keyword>
<dbReference type="Proteomes" id="UP000663505">
    <property type="component" value="Chromosome"/>
</dbReference>
<dbReference type="RefSeq" id="WP_206655220.1">
    <property type="nucleotide sequence ID" value="NZ_CP071182.1"/>
</dbReference>
<feature type="transmembrane region" description="Helical" evidence="6">
    <location>
        <begin position="109"/>
        <end position="128"/>
    </location>
</feature>